<gene>
    <name evidence="3" type="ORF">NEOLI_003197</name>
</gene>
<dbReference type="AlphaFoldDB" id="A0A1U7LSQ0"/>
<evidence type="ECO:0000256" key="1">
    <source>
        <dbReference type="ARBA" id="ARBA00007637"/>
    </source>
</evidence>
<name>A0A1U7LSQ0_NEOID</name>
<evidence type="ECO:0000259" key="2">
    <source>
        <dbReference type="Pfam" id="PF01370"/>
    </source>
</evidence>
<proteinExistence type="inferred from homology"/>
<dbReference type="OMA" id="MIADIPC"/>
<organism evidence="3 4">
    <name type="scientific">Neolecta irregularis (strain DAH-3)</name>
    <dbReference type="NCBI Taxonomy" id="1198029"/>
    <lineage>
        <taxon>Eukaryota</taxon>
        <taxon>Fungi</taxon>
        <taxon>Dikarya</taxon>
        <taxon>Ascomycota</taxon>
        <taxon>Taphrinomycotina</taxon>
        <taxon>Neolectales</taxon>
        <taxon>Neolectaceae</taxon>
        <taxon>Neolecta</taxon>
    </lineage>
</organism>
<evidence type="ECO:0000313" key="4">
    <source>
        <dbReference type="Proteomes" id="UP000186594"/>
    </source>
</evidence>
<sequence length="255" mass="29086">MSKILVLGGLSFRGRTLSLHIIKNNLASKLLIVDKLVPQAAFLTKEMTELFEPHLLQADIARPESSQKVFEKENWEYVYNMIADIPCNQDNSVYRHGILNQSVVPASIAMKKGYLKCWVQISSYEVYKSSHEPKTEDSPIKPCSNRGKWFAKTEAELQKIKGLPLVILRTASTWGPYCVTESLIWAVMGDVYKYLGEPIPMIGRPDTRQNGVHVNDVVKAFIYLSMNWYRPGIMGKKTPIFNLSDKHDMSKSWFL</sequence>
<dbReference type="OrthoDB" id="16464at2759"/>
<dbReference type="EMBL" id="LXFE01000335">
    <property type="protein sequence ID" value="OLL25674.1"/>
    <property type="molecule type" value="Genomic_DNA"/>
</dbReference>
<feature type="domain" description="NAD-dependent epimerase/dehydratase" evidence="2">
    <location>
        <begin position="4"/>
        <end position="224"/>
    </location>
</feature>
<dbReference type="InterPro" id="IPR001509">
    <property type="entry name" value="Epimerase_deHydtase"/>
</dbReference>
<protein>
    <submittedName>
        <fullName evidence="3">Putative dTDP-glucose 4,6-dehydratase</fullName>
    </submittedName>
</protein>
<evidence type="ECO:0000313" key="3">
    <source>
        <dbReference type="EMBL" id="OLL25674.1"/>
    </source>
</evidence>
<dbReference type="InterPro" id="IPR036291">
    <property type="entry name" value="NAD(P)-bd_dom_sf"/>
</dbReference>
<dbReference type="PANTHER" id="PTHR43000">
    <property type="entry name" value="DTDP-D-GLUCOSE 4,6-DEHYDRATASE-RELATED"/>
    <property type="match status" value="1"/>
</dbReference>
<comment type="similarity">
    <text evidence="1">Belongs to the NAD(P)-dependent epimerase/dehydratase family.</text>
</comment>
<dbReference type="SUPFAM" id="SSF51735">
    <property type="entry name" value="NAD(P)-binding Rossmann-fold domains"/>
    <property type="match status" value="1"/>
</dbReference>
<dbReference type="STRING" id="1198029.A0A1U7LSQ0"/>
<dbReference type="Gene3D" id="3.40.50.720">
    <property type="entry name" value="NAD(P)-binding Rossmann-like Domain"/>
    <property type="match status" value="1"/>
</dbReference>
<reference evidence="3 4" key="1">
    <citation type="submission" date="2016-04" db="EMBL/GenBank/DDBJ databases">
        <title>Evolutionary innovation and constraint leading to complex multicellularity in the Ascomycota.</title>
        <authorList>
            <person name="Cisse O."/>
            <person name="Nguyen A."/>
            <person name="Hewitt D.A."/>
            <person name="Jedd G."/>
            <person name="Stajich J.E."/>
        </authorList>
    </citation>
    <scope>NUCLEOTIDE SEQUENCE [LARGE SCALE GENOMIC DNA]</scope>
    <source>
        <strain evidence="3 4">DAH-3</strain>
    </source>
</reference>
<dbReference type="Pfam" id="PF01370">
    <property type="entry name" value="Epimerase"/>
    <property type="match status" value="1"/>
</dbReference>
<comment type="caution">
    <text evidence="3">The sequence shown here is derived from an EMBL/GenBank/DDBJ whole genome shotgun (WGS) entry which is preliminary data.</text>
</comment>
<dbReference type="Proteomes" id="UP000186594">
    <property type="component" value="Unassembled WGS sequence"/>
</dbReference>
<keyword evidence="4" id="KW-1185">Reference proteome</keyword>
<accession>A0A1U7LSQ0</accession>